<dbReference type="KEGG" id="kan:IMCC3317_41930"/>
<feature type="domain" description="Pseudouridine synthase RsuA/RluA-like" evidence="2">
    <location>
        <begin position="100"/>
        <end position="239"/>
    </location>
</feature>
<dbReference type="PANTHER" id="PTHR21600">
    <property type="entry name" value="MITOCHONDRIAL RNA PSEUDOURIDINE SYNTHASE"/>
    <property type="match status" value="1"/>
</dbReference>
<keyword evidence="4" id="KW-1185">Reference proteome</keyword>
<dbReference type="EC" id="5.4.99.23" evidence="3"/>
<dbReference type="Proteomes" id="UP000464657">
    <property type="component" value="Chromosome"/>
</dbReference>
<protein>
    <submittedName>
        <fullName evidence="3">Ribosomal large subunit pseudouridine synthase D</fullName>
        <ecNumber evidence="3">5.4.99.23</ecNumber>
    </submittedName>
</protein>
<keyword evidence="3" id="KW-0413">Isomerase</keyword>
<dbReference type="InterPro" id="IPR050188">
    <property type="entry name" value="RluA_PseudoU_synthase"/>
</dbReference>
<dbReference type="PROSITE" id="PS01129">
    <property type="entry name" value="PSI_RLU"/>
    <property type="match status" value="1"/>
</dbReference>
<dbReference type="CDD" id="cd02869">
    <property type="entry name" value="PseudoU_synth_RluA_like"/>
    <property type="match status" value="1"/>
</dbReference>
<dbReference type="SUPFAM" id="SSF55120">
    <property type="entry name" value="Pseudouridine synthase"/>
    <property type="match status" value="1"/>
</dbReference>
<dbReference type="EMBL" id="CP019288">
    <property type="protein sequence ID" value="QHI38793.1"/>
    <property type="molecule type" value="Genomic_DNA"/>
</dbReference>
<evidence type="ECO:0000313" key="4">
    <source>
        <dbReference type="Proteomes" id="UP000464657"/>
    </source>
</evidence>
<dbReference type="PANTHER" id="PTHR21600:SF86">
    <property type="entry name" value="PSEUDOURIDINE SYNTHASE RSUA_RLUA-LIKE DOMAIN-CONTAINING PROTEIN"/>
    <property type="match status" value="1"/>
</dbReference>
<dbReference type="GO" id="GO:0160140">
    <property type="term" value="F:23S rRNA pseudouridine(1911/1915/1917) synthase activity"/>
    <property type="evidence" value="ECO:0007669"/>
    <property type="project" value="UniProtKB-EC"/>
</dbReference>
<proteinExistence type="predicted"/>
<dbReference type="InterPro" id="IPR006224">
    <property type="entry name" value="PsdUridine_synth_RluA-like_CS"/>
</dbReference>
<dbReference type="GO" id="GO:0000455">
    <property type="term" value="P:enzyme-directed rRNA pseudouridine synthesis"/>
    <property type="evidence" value="ECO:0007669"/>
    <property type="project" value="TreeGrafter"/>
</dbReference>
<dbReference type="GO" id="GO:0003723">
    <property type="term" value="F:RNA binding"/>
    <property type="evidence" value="ECO:0007669"/>
    <property type="project" value="UniProtKB-KW"/>
</dbReference>
<dbReference type="InterPro" id="IPR006145">
    <property type="entry name" value="PsdUridine_synth_RsuA/RluA"/>
</dbReference>
<reference evidence="3 4" key="1">
    <citation type="journal article" date="2013" name="Int. J. Syst. Evol. Microbiol.">
        <title>Kordia antarctica sp. nov., isolated from Antarctic seawater.</title>
        <authorList>
            <person name="Baek K."/>
            <person name="Choi A."/>
            <person name="Kang I."/>
            <person name="Lee K."/>
            <person name="Cho J.C."/>
        </authorList>
    </citation>
    <scope>NUCLEOTIDE SEQUENCE [LARGE SCALE GENOMIC DNA]</scope>
    <source>
        <strain evidence="3 4">IMCC3317</strain>
    </source>
</reference>
<dbReference type="InterPro" id="IPR020103">
    <property type="entry name" value="PsdUridine_synth_cat_dom_sf"/>
</dbReference>
<sequence length="306" mass="34769">MVFIFLLKLLFLKLLETHIVPKLENSVRIQEYDVAVFESVLTKSSLKKIIKKKLLLINGNVATTATFVSENDTIEIYAVATIPKKIFKLAISVVFEDDDIAIINKPAGFPTNGNYFKTIENALPHNLKPSHAPDKLPFPKPVHRLDNPTSGILIVAKTKSAQFHLYKQFELQEVSKVYEAIVIGKTNLHGEINSAVAEKEALTIYETIQTVSSLQNGYLSHVKLFPKTGRTHQLRIHLKSINHPIIGDQIHGKDEENYKKGMFLCATSIQFTHPKTKEKCSFTVEPPNKYRIFLEREARRFLKFNS</sequence>
<dbReference type="Gene3D" id="3.30.2350.10">
    <property type="entry name" value="Pseudouridine synthase"/>
    <property type="match status" value="1"/>
</dbReference>
<accession>A0A7L4ZPX4</accession>
<dbReference type="PROSITE" id="PS50889">
    <property type="entry name" value="S4"/>
    <property type="match status" value="1"/>
</dbReference>
<evidence type="ECO:0000256" key="1">
    <source>
        <dbReference type="PROSITE-ProRule" id="PRU00182"/>
    </source>
</evidence>
<dbReference type="AlphaFoldDB" id="A0A7L4ZPX4"/>
<dbReference type="Pfam" id="PF00849">
    <property type="entry name" value="PseudoU_synth_2"/>
    <property type="match status" value="1"/>
</dbReference>
<gene>
    <name evidence="3" type="primary">rluD_2</name>
    <name evidence="3" type="ORF">IMCC3317_41930</name>
</gene>
<name>A0A7L4ZPX4_9FLAO</name>
<organism evidence="3 4">
    <name type="scientific">Kordia antarctica</name>
    <dbReference type="NCBI Taxonomy" id="1218801"/>
    <lineage>
        <taxon>Bacteria</taxon>
        <taxon>Pseudomonadati</taxon>
        <taxon>Bacteroidota</taxon>
        <taxon>Flavobacteriia</taxon>
        <taxon>Flavobacteriales</taxon>
        <taxon>Flavobacteriaceae</taxon>
        <taxon>Kordia</taxon>
    </lineage>
</organism>
<evidence type="ECO:0000313" key="3">
    <source>
        <dbReference type="EMBL" id="QHI38793.1"/>
    </source>
</evidence>
<evidence type="ECO:0000259" key="2">
    <source>
        <dbReference type="Pfam" id="PF00849"/>
    </source>
</evidence>
<keyword evidence="1" id="KW-0694">RNA-binding</keyword>